<gene>
    <name evidence="7" type="ORF">BaOVIS_024060</name>
</gene>
<evidence type="ECO:0000256" key="5">
    <source>
        <dbReference type="ARBA" id="ARBA00022840"/>
    </source>
</evidence>
<comment type="caution">
    <text evidence="7">The sequence shown here is derived from an EMBL/GenBank/DDBJ whole genome shotgun (WGS) entry which is preliminary data.</text>
</comment>
<reference evidence="7" key="1">
    <citation type="submission" date="2019-12" db="EMBL/GenBank/DDBJ databases">
        <title>Genome sequence of Babesia ovis.</title>
        <authorList>
            <person name="Yamagishi J."/>
            <person name="Sevinc F."/>
            <person name="Xuan X."/>
        </authorList>
    </citation>
    <scope>NUCLEOTIDE SEQUENCE</scope>
    <source>
        <strain evidence="7">Selcuk</strain>
    </source>
</reference>
<organism evidence="7 8">
    <name type="scientific">Babesia ovis</name>
    <dbReference type="NCBI Taxonomy" id="5869"/>
    <lineage>
        <taxon>Eukaryota</taxon>
        <taxon>Sar</taxon>
        <taxon>Alveolata</taxon>
        <taxon>Apicomplexa</taxon>
        <taxon>Aconoidasida</taxon>
        <taxon>Piroplasmida</taxon>
        <taxon>Babesiidae</taxon>
        <taxon>Babesia</taxon>
    </lineage>
</organism>
<evidence type="ECO:0000256" key="3">
    <source>
        <dbReference type="ARBA" id="ARBA00022741"/>
    </source>
</evidence>
<dbReference type="GO" id="GO:0005524">
    <property type="term" value="F:ATP binding"/>
    <property type="evidence" value="ECO:0007669"/>
    <property type="project" value="UniProtKB-KW"/>
</dbReference>
<dbReference type="Pfam" id="PF00069">
    <property type="entry name" value="Pkinase"/>
    <property type="match status" value="1"/>
</dbReference>
<dbReference type="InterPro" id="IPR000719">
    <property type="entry name" value="Prot_kinase_dom"/>
</dbReference>
<keyword evidence="8" id="KW-1185">Reference proteome</keyword>
<evidence type="ECO:0000256" key="2">
    <source>
        <dbReference type="ARBA" id="ARBA00022679"/>
    </source>
</evidence>
<dbReference type="EMBL" id="BLIY01000017">
    <property type="protein sequence ID" value="GFE55002.1"/>
    <property type="molecule type" value="Genomic_DNA"/>
</dbReference>
<feature type="domain" description="Protein kinase" evidence="6">
    <location>
        <begin position="63"/>
        <end position="387"/>
    </location>
</feature>
<keyword evidence="1" id="KW-0723">Serine/threonine-protein kinase</keyword>
<dbReference type="InterPro" id="IPR050205">
    <property type="entry name" value="CDPK_Ser/Thr_kinases"/>
</dbReference>
<dbReference type="InterPro" id="IPR011009">
    <property type="entry name" value="Kinase-like_dom_sf"/>
</dbReference>
<dbReference type="Gene3D" id="1.10.510.10">
    <property type="entry name" value="Transferase(Phosphotransferase) domain 1"/>
    <property type="match status" value="1"/>
</dbReference>
<evidence type="ECO:0000256" key="1">
    <source>
        <dbReference type="ARBA" id="ARBA00022527"/>
    </source>
</evidence>
<keyword evidence="4 7" id="KW-0418">Kinase</keyword>
<dbReference type="OrthoDB" id="40902at2759"/>
<dbReference type="SUPFAM" id="SSF56112">
    <property type="entry name" value="Protein kinase-like (PK-like)"/>
    <property type="match status" value="1"/>
</dbReference>
<dbReference type="SMART" id="SM00220">
    <property type="entry name" value="S_TKc"/>
    <property type="match status" value="1"/>
</dbReference>
<accession>A0A9W5WW47</accession>
<name>A0A9W5WW47_BABOV</name>
<sequence length="719" mass="82620">MSKHAKTAEADAMAQCKEIMKFCSRKKAKSVNVEEEESTQLNLTFNRFSPVLKGGWSAYKRKYLEGPIIGQGAFGVVKALFPVVEMIELQQRLPARDQLPTKKLGRGIKRISNDEYEFRGIPIPPPKRAVKIMNINNSGSKDLKDALHVLRELTIGAWLDHPNVVKISEIYTNRAQDVAGVSNEVFHEPAYLRGIETEFTKVFLVMEYCSGGDLTSRIVPKGTSEDDAARVFVQVFRALSYINTMGIAHRDVKPENFVWSTAEPDADVKLTDFGLANSPLHTLTTRAGTAYYVAPEIVRHAPHRSYSVMCDSWSAGIMLHLFLLGFCPFHGETDFKTLVKVANNEINWYDPRYDKLSSDAFDFLRRLLVKEPSRRITTSDALKHPWLRRATFEVTNIPMTVEEATGIVDALTAFYRCPVLKQLTLCLMIRQMQDHLMTDSRKKYLFLSLFGESEHFWVNTNTVEKWLMYSRELPNNGKQIYGSKQATYLCAECLLRFNRDGRENVECQHMPKRRVSLRQSMLCKAVSRLNDLMKNFGHYKMSISYTEFLAAHRMEELVHRSDLILDAFAGMRSEVHGKRSIMIDAVDLRRMLNPMYYCSNHDLDDVLRQTELIALCTYLKTLAMDEHAKPKVFHLLKFLLDPKNAVKPMNITIDEFFVLMKSSENVETVEDALRVYHGSPYEAYEDAKRRLILNKLRAIDEYWNGKRRKTESVRVLEVA</sequence>
<evidence type="ECO:0000313" key="8">
    <source>
        <dbReference type="Proteomes" id="UP001057455"/>
    </source>
</evidence>
<evidence type="ECO:0000259" key="6">
    <source>
        <dbReference type="PROSITE" id="PS50011"/>
    </source>
</evidence>
<evidence type="ECO:0000313" key="7">
    <source>
        <dbReference type="EMBL" id="GFE55002.1"/>
    </source>
</evidence>
<dbReference type="Proteomes" id="UP001057455">
    <property type="component" value="Unassembled WGS sequence"/>
</dbReference>
<keyword evidence="5" id="KW-0067">ATP-binding</keyword>
<dbReference type="AlphaFoldDB" id="A0A9W5WW47"/>
<dbReference type="PROSITE" id="PS50011">
    <property type="entry name" value="PROTEIN_KINASE_DOM"/>
    <property type="match status" value="1"/>
</dbReference>
<evidence type="ECO:0000256" key="4">
    <source>
        <dbReference type="ARBA" id="ARBA00022777"/>
    </source>
</evidence>
<dbReference type="GO" id="GO:0004674">
    <property type="term" value="F:protein serine/threonine kinase activity"/>
    <property type="evidence" value="ECO:0007669"/>
    <property type="project" value="UniProtKB-KW"/>
</dbReference>
<protein>
    <submittedName>
        <fullName evidence="7">Calcium-dependent kinase CDPK2B</fullName>
    </submittedName>
</protein>
<keyword evidence="3" id="KW-0547">Nucleotide-binding</keyword>
<dbReference type="PANTHER" id="PTHR24349">
    <property type="entry name" value="SERINE/THREONINE-PROTEIN KINASE"/>
    <property type="match status" value="1"/>
</dbReference>
<proteinExistence type="predicted"/>
<keyword evidence="2" id="KW-0808">Transferase</keyword>